<reference evidence="1" key="1">
    <citation type="submission" date="2022-08" db="UniProtKB">
        <authorList>
            <consortium name="EnsemblMetazoa"/>
        </authorList>
    </citation>
    <scope>IDENTIFICATION</scope>
    <source>
        <strain evidence="1">EBRO</strain>
    </source>
</reference>
<name>A0A182IZZ1_ANOAO</name>
<dbReference type="AlphaFoldDB" id="A0A182IZZ1"/>
<protein>
    <submittedName>
        <fullName evidence="1">Uncharacterized protein</fullName>
    </submittedName>
</protein>
<dbReference type="VEuPathDB" id="VectorBase:AATE008709"/>
<accession>A0A182IZZ1</accession>
<dbReference type="EnsemblMetazoa" id="AATE008709-RA">
    <property type="protein sequence ID" value="AATE008709-PA.1"/>
    <property type="gene ID" value="AATE008709"/>
</dbReference>
<evidence type="ECO:0000313" key="1">
    <source>
        <dbReference type="EnsemblMetazoa" id="AATE008709-PA.1"/>
    </source>
</evidence>
<proteinExistence type="predicted"/>
<organism evidence="1">
    <name type="scientific">Anopheles atroparvus</name>
    <name type="common">European mosquito</name>
    <dbReference type="NCBI Taxonomy" id="41427"/>
    <lineage>
        <taxon>Eukaryota</taxon>
        <taxon>Metazoa</taxon>
        <taxon>Ecdysozoa</taxon>
        <taxon>Arthropoda</taxon>
        <taxon>Hexapoda</taxon>
        <taxon>Insecta</taxon>
        <taxon>Pterygota</taxon>
        <taxon>Neoptera</taxon>
        <taxon>Endopterygota</taxon>
        <taxon>Diptera</taxon>
        <taxon>Nematocera</taxon>
        <taxon>Culicoidea</taxon>
        <taxon>Culicidae</taxon>
        <taxon>Anophelinae</taxon>
        <taxon>Anopheles</taxon>
    </lineage>
</organism>
<sequence>MVETHRTMGNAAMANENAIETEIYYRTDGSDGGADHPALLAHRRRVNVNVNAIANGFLIDSWRITTVGAFLYLLRDSLLIRLVIGWWLKLVMVLLVFVSVAIITEVDVLVQKGWYLPSTGTATTSANANNSNSRSTAITDWKLLGYRRCSRRQHSSRAPDSATVGGIDAVGPDYGRHQLGQERWRCLR</sequence>